<proteinExistence type="predicted"/>
<dbReference type="AlphaFoldDB" id="A0A6J4QGR5"/>
<organism evidence="1">
    <name type="scientific">uncultured Rubrobacteraceae bacterium</name>
    <dbReference type="NCBI Taxonomy" id="349277"/>
    <lineage>
        <taxon>Bacteria</taxon>
        <taxon>Bacillati</taxon>
        <taxon>Actinomycetota</taxon>
        <taxon>Rubrobacteria</taxon>
        <taxon>Rubrobacterales</taxon>
        <taxon>Rubrobacteraceae</taxon>
        <taxon>environmental samples</taxon>
    </lineage>
</organism>
<name>A0A6J4QGR5_9ACTN</name>
<accession>A0A6J4QGR5</accession>
<reference evidence="1" key="1">
    <citation type="submission" date="2020-02" db="EMBL/GenBank/DDBJ databases">
        <authorList>
            <person name="Meier V. D."/>
        </authorList>
    </citation>
    <scope>NUCLEOTIDE SEQUENCE</scope>
    <source>
        <strain evidence="1">AVDCRST_MAG80</strain>
    </source>
</reference>
<gene>
    <name evidence="1" type="ORF">AVDCRST_MAG80-1002</name>
</gene>
<dbReference type="EMBL" id="CADCVC010000085">
    <property type="protein sequence ID" value="CAA9437204.1"/>
    <property type="molecule type" value="Genomic_DNA"/>
</dbReference>
<protein>
    <submittedName>
        <fullName evidence="1">Uncharacterized protein</fullName>
    </submittedName>
</protein>
<evidence type="ECO:0000313" key="1">
    <source>
        <dbReference type="EMBL" id="CAA9437204.1"/>
    </source>
</evidence>
<sequence length="52" mass="5933">MPARSAPGDDIAARLFAKRLCEQKVYTYRPSLILGRDVVVARLLPRNEVHRL</sequence>